<dbReference type="Proteomes" id="UP000000238">
    <property type="component" value="Chromosome"/>
</dbReference>
<dbReference type="eggNOG" id="ENOG5031IJS">
    <property type="taxonomic scope" value="Bacteria"/>
</dbReference>
<feature type="transmembrane region" description="Helical" evidence="1">
    <location>
        <begin position="75"/>
        <end position="91"/>
    </location>
</feature>
<proteinExistence type="predicted"/>
<feature type="domain" description="DUF4401" evidence="2">
    <location>
        <begin position="43"/>
        <end position="356"/>
    </location>
</feature>
<dbReference type="EMBL" id="CP000155">
    <property type="protein sequence ID" value="ABC27757.1"/>
    <property type="molecule type" value="Genomic_DNA"/>
</dbReference>
<evidence type="ECO:0000259" key="2">
    <source>
        <dbReference type="Pfam" id="PF14351"/>
    </source>
</evidence>
<accession>Q2SNL7</accession>
<protein>
    <recommendedName>
        <fullName evidence="2">DUF4401 domain-containing protein</fullName>
    </recommendedName>
</protein>
<feature type="transmembrane region" description="Helical" evidence="1">
    <location>
        <begin position="243"/>
        <end position="261"/>
    </location>
</feature>
<dbReference type="RefSeq" id="WP_011394832.1">
    <property type="nucleotide sequence ID" value="NC_007645.1"/>
</dbReference>
<feature type="transmembrane region" description="Helical" evidence="1">
    <location>
        <begin position="153"/>
        <end position="170"/>
    </location>
</feature>
<reference evidence="3 4" key="1">
    <citation type="journal article" date="2005" name="Nucleic Acids Res.">
        <title>Genomic blueprint of Hahella chejuensis, a marine microbe producing an algicidal agent.</title>
        <authorList>
            <person name="Jeong H."/>
            <person name="Yim J.H."/>
            <person name="Lee C."/>
            <person name="Choi S.-H."/>
            <person name="Park Y.K."/>
            <person name="Yoon S.H."/>
            <person name="Hur C.-G."/>
            <person name="Kang H.-Y."/>
            <person name="Kim D."/>
            <person name="Lee H.H."/>
            <person name="Park K.H."/>
            <person name="Park S.-H."/>
            <person name="Park H.-S."/>
            <person name="Lee H.K."/>
            <person name="Oh T.K."/>
            <person name="Kim J.F."/>
        </authorList>
    </citation>
    <scope>NUCLEOTIDE SEQUENCE [LARGE SCALE GENOMIC DNA]</scope>
    <source>
        <strain evidence="3 4">KCTC 2396</strain>
    </source>
</reference>
<dbReference type="AlphaFoldDB" id="Q2SNL7"/>
<keyword evidence="1" id="KW-1133">Transmembrane helix</keyword>
<sequence length="365" mass="39399">MRDDQLTLAQLLERMRAENPAITTASEMPTPLQQRLLQYEEQPWFIKALVGFGAWLGSWLFIAFALGVSLMASDGGYIALGLLFIGGATVLSRVVDHLFVNQVALATSMAGQLMLGFGLEEMNLVDDVEGILATLILVNLALIPLFADRAHRFLSILFICVATAILLYIYKQQALIPFAPPLLAAGFAWLTLNDSQSGLRRYEALTSPLAAGMIVAALGWSLLSAVYVLPDLLDDFVFYPNPWISTLGIAAVLIWSLWRVLTPVFGEDKRAPAVLIATVLIAAVTAHNAPGLTAACLALVVGVAQRRTFYIGLGVVFLSVFLTAYFYGIEISLLAKSVSLVATGAVLIGVRKLLDRIGVEEEASS</sequence>
<dbReference type="InterPro" id="IPR025513">
    <property type="entry name" value="DUF4401"/>
</dbReference>
<organism evidence="3 4">
    <name type="scientific">Hahella chejuensis (strain KCTC 2396)</name>
    <dbReference type="NCBI Taxonomy" id="349521"/>
    <lineage>
        <taxon>Bacteria</taxon>
        <taxon>Pseudomonadati</taxon>
        <taxon>Pseudomonadota</taxon>
        <taxon>Gammaproteobacteria</taxon>
        <taxon>Oceanospirillales</taxon>
        <taxon>Hahellaceae</taxon>
        <taxon>Hahella</taxon>
    </lineage>
</organism>
<keyword evidence="4" id="KW-1185">Reference proteome</keyword>
<feature type="transmembrane region" description="Helical" evidence="1">
    <location>
        <begin position="273"/>
        <end position="303"/>
    </location>
</feature>
<evidence type="ECO:0000313" key="4">
    <source>
        <dbReference type="Proteomes" id="UP000000238"/>
    </source>
</evidence>
<evidence type="ECO:0000256" key="1">
    <source>
        <dbReference type="SAM" id="Phobius"/>
    </source>
</evidence>
<dbReference type="KEGG" id="hch:HCH_00865"/>
<dbReference type="Pfam" id="PF14351">
    <property type="entry name" value="DUF4401"/>
    <property type="match status" value="1"/>
</dbReference>
<dbReference type="HOGENOM" id="CLU_064717_0_0_6"/>
<dbReference type="OrthoDB" id="8527955at2"/>
<feature type="transmembrane region" description="Helical" evidence="1">
    <location>
        <begin position="130"/>
        <end position="146"/>
    </location>
</feature>
<dbReference type="STRING" id="349521.HCH_00865"/>
<feature type="transmembrane region" description="Helical" evidence="1">
    <location>
        <begin position="204"/>
        <end position="223"/>
    </location>
</feature>
<feature type="transmembrane region" description="Helical" evidence="1">
    <location>
        <begin position="98"/>
        <end position="118"/>
    </location>
</feature>
<feature type="transmembrane region" description="Helical" evidence="1">
    <location>
        <begin position="309"/>
        <end position="327"/>
    </location>
</feature>
<evidence type="ECO:0000313" key="3">
    <source>
        <dbReference type="EMBL" id="ABC27757.1"/>
    </source>
</evidence>
<feature type="transmembrane region" description="Helical" evidence="1">
    <location>
        <begin position="44"/>
        <end position="69"/>
    </location>
</feature>
<name>Q2SNL7_HAHCH</name>
<keyword evidence="1" id="KW-0812">Transmembrane</keyword>
<gene>
    <name evidence="3" type="ordered locus">HCH_00865</name>
</gene>
<keyword evidence="1" id="KW-0472">Membrane</keyword>